<dbReference type="InterPro" id="IPR032675">
    <property type="entry name" value="LRR_dom_sf"/>
</dbReference>
<evidence type="ECO:0000256" key="5">
    <source>
        <dbReference type="ARBA" id="ARBA00022692"/>
    </source>
</evidence>
<evidence type="ECO:0000256" key="2">
    <source>
        <dbReference type="ARBA" id="ARBA00009592"/>
    </source>
</evidence>
<evidence type="ECO:0000256" key="9">
    <source>
        <dbReference type="ARBA" id="ARBA00023136"/>
    </source>
</evidence>
<proteinExistence type="inferred from homology"/>
<keyword evidence="3" id="KW-1003">Cell membrane</keyword>
<evidence type="ECO:0000313" key="17">
    <source>
        <dbReference type="Proteomes" id="UP000288805"/>
    </source>
</evidence>
<dbReference type="GO" id="GO:0005886">
    <property type="term" value="C:plasma membrane"/>
    <property type="evidence" value="ECO:0007669"/>
    <property type="project" value="UniProtKB-SubCell"/>
</dbReference>
<dbReference type="Pfam" id="PF08263">
    <property type="entry name" value="LRRNT_2"/>
    <property type="match status" value="1"/>
</dbReference>
<evidence type="ECO:0000256" key="11">
    <source>
        <dbReference type="ARBA" id="ARBA00023180"/>
    </source>
</evidence>
<name>A0A438G795_VITVI</name>
<dbReference type="InterPro" id="IPR055414">
    <property type="entry name" value="LRR_R13L4/SHOC2-like"/>
</dbReference>
<keyword evidence="7" id="KW-0677">Repeat</keyword>
<comment type="subcellular location">
    <subcellularLocation>
        <location evidence="1">Cell membrane</location>
        <topology evidence="1">Single-pass type I membrane protein</topology>
    </subcellularLocation>
</comment>
<evidence type="ECO:0000256" key="8">
    <source>
        <dbReference type="ARBA" id="ARBA00022989"/>
    </source>
</evidence>
<evidence type="ECO:0000256" key="12">
    <source>
        <dbReference type="SAM" id="Phobius"/>
    </source>
</evidence>
<dbReference type="InterPro" id="IPR046956">
    <property type="entry name" value="RLP23-like"/>
</dbReference>
<evidence type="ECO:0000256" key="1">
    <source>
        <dbReference type="ARBA" id="ARBA00004251"/>
    </source>
</evidence>
<feature type="transmembrane region" description="Helical" evidence="12">
    <location>
        <begin position="817"/>
        <end position="839"/>
    </location>
</feature>
<dbReference type="PRINTS" id="PR00019">
    <property type="entry name" value="LEURICHRPT"/>
</dbReference>
<keyword evidence="8 12" id="KW-1133">Transmembrane helix</keyword>
<keyword evidence="6 13" id="KW-0732">Signal</keyword>
<dbReference type="FunFam" id="3.80.10.10:FF:000041">
    <property type="entry name" value="LRR receptor-like serine/threonine-protein kinase ERECTA"/>
    <property type="match status" value="1"/>
</dbReference>
<dbReference type="InterPro" id="IPR013210">
    <property type="entry name" value="LRR_N_plant-typ"/>
</dbReference>
<feature type="signal peptide" evidence="13">
    <location>
        <begin position="1"/>
        <end position="22"/>
    </location>
</feature>
<sequence>MAISKAMIVFPLLCFLFSTISTLSHQNTLVCNQTEKRALLSFKHTLFDPAHRLSSWSTHEDCCGWNGVYCHNITGRVIKLDLMNPSSSNFSLGGKVSPALLQLEFLNYLNLSGNDFGGTPIPGFLGSMRSLTYLDLSFASFGGLIPPQLGNLSNLQYLSLGGGDSFYEPQLYVENLGWISHLSSLKHLTMYEVDLQREVHWLESTSMLSSLSELYLVACELDNMSPSLGYVNFTSLTFLSLAWNHFNHEIPNWLFNLSTSYIPLNDLDLSYNQLTGQIPGYLGNLSSLKYLLLYGNRLNGTLPSSLWLLSNLVYLDIGNNSLADTISEVHFNKLSKLKYLDMSSTSIIFKVKSNWVPPFQLEEMWMSSCQMGPNFPTWLETQTSLRYLDISKSGIVDIAPKWFWKWASHIDRRLIDLSDNQISGNLSGVLLNNTYIDLSSNCFMGELPRLSPQVSLLNMANNSFSGPISPFLCQKLNGKSNLEILDMSTNNLSGELSHCWTYWQSLTRLNLGNNNLSGKIPDSMGSLFELEALHLHNNRLSGDIPPSLRNCKSLGLLDLGGNKLSGNLPSWMGERTTLTALRLRSNKLIGNIPPQICQLSSLIILDVANNSLSGTIPKCFNNFSLMATIGTEDDSFSVLEFYYDYYSYFNRYTGAPNYENLMLVIKGKESEYRSILKFVRSIDLSSNDLWGSIPTEISNLSGLEFLNLSCNNLMGSIPEKMGSMKALESLDLSRNHLSGEIPQSMKNLSFLSHLNLSYNNFSGRIPSSTQLQSFDAISYIGNAELCGVPLTKNCTEDEDFQGIDVIDENEEGSEIPWFYIGMGLGFIVGFWGVCGALLFKKAWRHAYFQFLYRVKDWVYVAIAIRLNRLQNNLRVSETHHHLINFCFK</sequence>
<evidence type="ECO:0000256" key="4">
    <source>
        <dbReference type="ARBA" id="ARBA00022614"/>
    </source>
</evidence>
<accession>A0A438G795</accession>
<evidence type="ECO:0000256" key="13">
    <source>
        <dbReference type="SAM" id="SignalP"/>
    </source>
</evidence>
<keyword evidence="11" id="KW-0325">Glycoprotein</keyword>
<feature type="domain" description="Disease resistance R13L4/SHOC-2-like LRR" evidence="15">
    <location>
        <begin position="101"/>
        <end position="295"/>
    </location>
</feature>
<dbReference type="AlphaFoldDB" id="A0A438G795"/>
<evidence type="ECO:0000313" key="16">
    <source>
        <dbReference type="EMBL" id="RVW68079.1"/>
    </source>
</evidence>
<comment type="caution">
    <text evidence="16">The sequence shown here is derived from an EMBL/GenBank/DDBJ whole genome shotgun (WGS) entry which is preliminary data.</text>
</comment>
<dbReference type="Pfam" id="PF00560">
    <property type="entry name" value="LRR_1"/>
    <property type="match status" value="5"/>
</dbReference>
<keyword evidence="9 12" id="KW-0472">Membrane</keyword>
<evidence type="ECO:0000256" key="3">
    <source>
        <dbReference type="ARBA" id="ARBA00022475"/>
    </source>
</evidence>
<evidence type="ECO:0000256" key="10">
    <source>
        <dbReference type="ARBA" id="ARBA00023170"/>
    </source>
</evidence>
<dbReference type="SUPFAM" id="SSF52058">
    <property type="entry name" value="L domain-like"/>
    <property type="match status" value="2"/>
</dbReference>
<protein>
    <submittedName>
        <fullName evidence="16">Receptor-like protein 12</fullName>
    </submittedName>
</protein>
<dbReference type="EMBL" id="QGNW01000551">
    <property type="protein sequence ID" value="RVW68079.1"/>
    <property type="molecule type" value="Genomic_DNA"/>
</dbReference>
<gene>
    <name evidence="16" type="primary">RLP12_79</name>
    <name evidence="16" type="ORF">CK203_064586</name>
</gene>
<dbReference type="FunFam" id="3.80.10.10:FF:000111">
    <property type="entry name" value="LRR receptor-like serine/threonine-protein kinase ERECTA"/>
    <property type="match status" value="1"/>
</dbReference>
<evidence type="ECO:0000259" key="14">
    <source>
        <dbReference type="Pfam" id="PF08263"/>
    </source>
</evidence>
<dbReference type="Proteomes" id="UP000288805">
    <property type="component" value="Unassembled WGS sequence"/>
</dbReference>
<evidence type="ECO:0000259" key="15">
    <source>
        <dbReference type="Pfam" id="PF23598"/>
    </source>
</evidence>
<keyword evidence="5 12" id="KW-0812">Transmembrane</keyword>
<keyword evidence="10 16" id="KW-0675">Receptor</keyword>
<dbReference type="PANTHER" id="PTHR48063">
    <property type="entry name" value="LRR RECEPTOR-LIKE KINASE"/>
    <property type="match status" value="1"/>
</dbReference>
<dbReference type="PANTHER" id="PTHR48063:SF98">
    <property type="entry name" value="LRR RECEPTOR-LIKE SERINE_THREONINE-PROTEIN KINASE FLS2"/>
    <property type="match status" value="1"/>
</dbReference>
<keyword evidence="4" id="KW-0433">Leucine-rich repeat</keyword>
<dbReference type="FunFam" id="3.80.10.10:FF:001347">
    <property type="entry name" value="LRR receptor-like serine/threonine-protein kinase GSO2"/>
    <property type="match status" value="1"/>
</dbReference>
<dbReference type="InterPro" id="IPR001611">
    <property type="entry name" value="Leu-rich_rpt"/>
</dbReference>
<dbReference type="InterPro" id="IPR003591">
    <property type="entry name" value="Leu-rich_rpt_typical-subtyp"/>
</dbReference>
<dbReference type="Gene3D" id="3.80.10.10">
    <property type="entry name" value="Ribonuclease Inhibitor"/>
    <property type="match status" value="4"/>
</dbReference>
<dbReference type="Pfam" id="PF13855">
    <property type="entry name" value="LRR_8"/>
    <property type="match status" value="1"/>
</dbReference>
<comment type="similarity">
    <text evidence="2">Belongs to the RLP family.</text>
</comment>
<evidence type="ECO:0000256" key="6">
    <source>
        <dbReference type="ARBA" id="ARBA00022729"/>
    </source>
</evidence>
<feature type="domain" description="Leucine-rich repeat-containing N-terminal plant-type" evidence="14">
    <location>
        <begin position="33"/>
        <end position="70"/>
    </location>
</feature>
<dbReference type="FunFam" id="3.80.10.10:FF:000095">
    <property type="entry name" value="LRR receptor-like serine/threonine-protein kinase GSO1"/>
    <property type="match status" value="1"/>
</dbReference>
<dbReference type="SMART" id="SM00369">
    <property type="entry name" value="LRR_TYP"/>
    <property type="match status" value="8"/>
</dbReference>
<reference evidence="16 17" key="1">
    <citation type="journal article" date="2018" name="PLoS Genet.">
        <title>Population sequencing reveals clonal diversity and ancestral inbreeding in the grapevine cultivar Chardonnay.</title>
        <authorList>
            <person name="Roach M.J."/>
            <person name="Johnson D.L."/>
            <person name="Bohlmann J."/>
            <person name="van Vuuren H.J."/>
            <person name="Jones S.J."/>
            <person name="Pretorius I.S."/>
            <person name="Schmidt S.A."/>
            <person name="Borneman A.R."/>
        </authorList>
    </citation>
    <scope>NUCLEOTIDE SEQUENCE [LARGE SCALE GENOMIC DNA]</scope>
    <source>
        <strain evidence="17">cv. Chardonnay</strain>
        <tissue evidence="16">Leaf</tissue>
    </source>
</reference>
<evidence type="ECO:0000256" key="7">
    <source>
        <dbReference type="ARBA" id="ARBA00022737"/>
    </source>
</evidence>
<organism evidence="16 17">
    <name type="scientific">Vitis vinifera</name>
    <name type="common">Grape</name>
    <dbReference type="NCBI Taxonomy" id="29760"/>
    <lineage>
        <taxon>Eukaryota</taxon>
        <taxon>Viridiplantae</taxon>
        <taxon>Streptophyta</taxon>
        <taxon>Embryophyta</taxon>
        <taxon>Tracheophyta</taxon>
        <taxon>Spermatophyta</taxon>
        <taxon>Magnoliopsida</taxon>
        <taxon>eudicotyledons</taxon>
        <taxon>Gunneridae</taxon>
        <taxon>Pentapetalae</taxon>
        <taxon>rosids</taxon>
        <taxon>Vitales</taxon>
        <taxon>Vitaceae</taxon>
        <taxon>Viteae</taxon>
        <taxon>Vitis</taxon>
    </lineage>
</organism>
<feature type="chain" id="PRO_5019323253" evidence="13">
    <location>
        <begin position="23"/>
        <end position="888"/>
    </location>
</feature>
<dbReference type="Pfam" id="PF23598">
    <property type="entry name" value="LRR_14"/>
    <property type="match status" value="1"/>
</dbReference>